<keyword evidence="8" id="KW-1185">Reference proteome</keyword>
<feature type="chain" id="PRO_5023054974" evidence="5">
    <location>
        <begin position="20"/>
        <end position="111"/>
    </location>
</feature>
<evidence type="ECO:0000256" key="1">
    <source>
        <dbReference type="ARBA" id="ARBA00022617"/>
    </source>
</evidence>
<dbReference type="RefSeq" id="WP_111364675.1">
    <property type="nucleotide sequence ID" value="NZ_VINQ01000017.1"/>
</dbReference>
<keyword evidence="1 4" id="KW-0349">Heme</keyword>
<evidence type="ECO:0000313" key="8">
    <source>
        <dbReference type="Proteomes" id="UP000325291"/>
    </source>
</evidence>
<dbReference type="AlphaFoldDB" id="A0A5A9YZG9"/>
<evidence type="ECO:0000256" key="2">
    <source>
        <dbReference type="ARBA" id="ARBA00022723"/>
    </source>
</evidence>
<dbReference type="InterPro" id="IPR036909">
    <property type="entry name" value="Cyt_c-like_dom_sf"/>
</dbReference>
<protein>
    <submittedName>
        <fullName evidence="7">Cytochrome c</fullName>
    </submittedName>
</protein>
<sequence length="111" mass="11818">MPDPRALLAALVLATGAHATDSGPTGAEAAWLEHLVIQDCGSCHGLRFKGGLGSPLTPEALAHHDGPETLAHIILDGIPDTAMPPWRALLTEEQALWIARYLIDPDARDKE</sequence>
<evidence type="ECO:0000259" key="6">
    <source>
        <dbReference type="PROSITE" id="PS51007"/>
    </source>
</evidence>
<dbReference type="GO" id="GO:0009055">
    <property type="term" value="F:electron transfer activity"/>
    <property type="evidence" value="ECO:0007669"/>
    <property type="project" value="InterPro"/>
</dbReference>
<dbReference type="Pfam" id="PF13442">
    <property type="entry name" value="Cytochrome_CBB3"/>
    <property type="match status" value="1"/>
</dbReference>
<dbReference type="GO" id="GO:0020037">
    <property type="term" value="F:heme binding"/>
    <property type="evidence" value="ECO:0007669"/>
    <property type="project" value="InterPro"/>
</dbReference>
<evidence type="ECO:0000256" key="4">
    <source>
        <dbReference type="PROSITE-ProRule" id="PRU00433"/>
    </source>
</evidence>
<feature type="signal peptide" evidence="5">
    <location>
        <begin position="1"/>
        <end position="19"/>
    </location>
</feature>
<reference evidence="7 8" key="1">
    <citation type="submission" date="2019-07" db="EMBL/GenBank/DDBJ databases">
        <title>Aquicoccus porphyridii gen. nov., sp. nov., isolated from a small marine red alga, Porphyridium marinum.</title>
        <authorList>
            <person name="Liu L."/>
        </authorList>
    </citation>
    <scope>NUCLEOTIDE SEQUENCE [LARGE SCALE GENOMIC DNA]</scope>
    <source>
        <strain evidence="7 8">L1 8-17</strain>
    </source>
</reference>
<proteinExistence type="predicted"/>
<organism evidence="7 8">
    <name type="scientific">Aquicoccus porphyridii</name>
    <dbReference type="NCBI Taxonomy" id="1852029"/>
    <lineage>
        <taxon>Bacteria</taxon>
        <taxon>Pseudomonadati</taxon>
        <taxon>Pseudomonadota</taxon>
        <taxon>Alphaproteobacteria</taxon>
        <taxon>Rhodobacterales</taxon>
        <taxon>Paracoccaceae</taxon>
        <taxon>Aquicoccus</taxon>
    </lineage>
</organism>
<dbReference type="EMBL" id="VINQ01000017">
    <property type="protein sequence ID" value="KAA0910242.1"/>
    <property type="molecule type" value="Genomic_DNA"/>
</dbReference>
<name>A0A5A9YZG9_9RHOB</name>
<dbReference type="Proteomes" id="UP000325291">
    <property type="component" value="Unassembled WGS sequence"/>
</dbReference>
<keyword evidence="3 4" id="KW-0408">Iron</keyword>
<feature type="domain" description="Cytochrome c" evidence="6">
    <location>
        <begin position="27"/>
        <end position="106"/>
    </location>
</feature>
<keyword evidence="5" id="KW-0732">Signal</keyword>
<evidence type="ECO:0000256" key="3">
    <source>
        <dbReference type="ARBA" id="ARBA00023004"/>
    </source>
</evidence>
<dbReference type="Gene3D" id="1.10.760.10">
    <property type="entry name" value="Cytochrome c-like domain"/>
    <property type="match status" value="1"/>
</dbReference>
<gene>
    <name evidence="7" type="ORF">FLO80_17325</name>
</gene>
<evidence type="ECO:0000256" key="5">
    <source>
        <dbReference type="SAM" id="SignalP"/>
    </source>
</evidence>
<dbReference type="SUPFAM" id="SSF46626">
    <property type="entry name" value="Cytochrome c"/>
    <property type="match status" value="1"/>
</dbReference>
<dbReference type="InterPro" id="IPR009056">
    <property type="entry name" value="Cyt_c-like_dom"/>
</dbReference>
<accession>A0A5A9YZG9</accession>
<keyword evidence="2 4" id="KW-0479">Metal-binding</keyword>
<dbReference type="PROSITE" id="PS51007">
    <property type="entry name" value="CYTC"/>
    <property type="match status" value="1"/>
</dbReference>
<evidence type="ECO:0000313" key="7">
    <source>
        <dbReference type="EMBL" id="KAA0910242.1"/>
    </source>
</evidence>
<comment type="caution">
    <text evidence="7">The sequence shown here is derived from an EMBL/GenBank/DDBJ whole genome shotgun (WGS) entry which is preliminary data.</text>
</comment>
<dbReference type="GO" id="GO:0046872">
    <property type="term" value="F:metal ion binding"/>
    <property type="evidence" value="ECO:0007669"/>
    <property type="project" value="UniProtKB-KW"/>
</dbReference>